<feature type="chain" id="PRO_5034046350" evidence="1">
    <location>
        <begin position="22"/>
        <end position="358"/>
    </location>
</feature>
<evidence type="ECO:0000313" key="3">
    <source>
        <dbReference type="Proteomes" id="UP000663846"/>
    </source>
</evidence>
<dbReference type="AlphaFoldDB" id="A0A8H3C537"/>
<name>A0A8H3C537_9AGAM</name>
<keyword evidence="1" id="KW-0732">Signal</keyword>
<evidence type="ECO:0000313" key="2">
    <source>
        <dbReference type="EMBL" id="CAE6474054.1"/>
    </source>
</evidence>
<organism evidence="2 3">
    <name type="scientific">Rhizoctonia solani</name>
    <dbReference type="NCBI Taxonomy" id="456999"/>
    <lineage>
        <taxon>Eukaryota</taxon>
        <taxon>Fungi</taxon>
        <taxon>Dikarya</taxon>
        <taxon>Basidiomycota</taxon>
        <taxon>Agaricomycotina</taxon>
        <taxon>Agaricomycetes</taxon>
        <taxon>Cantharellales</taxon>
        <taxon>Ceratobasidiaceae</taxon>
        <taxon>Rhizoctonia</taxon>
    </lineage>
</organism>
<gene>
    <name evidence="2" type="ORF">RDB_LOCUS181208</name>
</gene>
<sequence length="358" mass="40639">MLLFSHLIIAAGALLTSVRHSSRPDPGDFVHLFRQGHRSLSTTRLALPSARVERKGNFFLSVSQTTNSKNRFRWGKRSTRVNPPTRFGSGHHPSYSNTTWTDPTTLSELVVLTVKYYDGPKELAVYDDRRALAIYAPTPRDLAIYDRPKSVALYSEPSYHEWLRVDPNLYHIASKTCAPRLVNSTASEEHQKGFEGMNSVLRCILNSLAKHLTFDKVAHAIGQRDRAPIYALVLLVALFGVLFRVQEHKNLPQPTNYTVFFIPSDGSLLDVIHASGQLMPDQAELVLCEEDHWWTGGKKYTTRRDVFTIVLPHITSSSLPISTCYQSRPTSVRLINRRRGFLRALHDVERSKVEYDLD</sequence>
<dbReference type="Proteomes" id="UP000663846">
    <property type="component" value="Unassembled WGS sequence"/>
</dbReference>
<dbReference type="EMBL" id="CAJMWS010001146">
    <property type="protein sequence ID" value="CAE6474054.1"/>
    <property type="molecule type" value="Genomic_DNA"/>
</dbReference>
<protein>
    <submittedName>
        <fullName evidence="2">Uncharacterized protein</fullName>
    </submittedName>
</protein>
<accession>A0A8H3C537</accession>
<comment type="caution">
    <text evidence="2">The sequence shown here is derived from an EMBL/GenBank/DDBJ whole genome shotgun (WGS) entry which is preliminary data.</text>
</comment>
<feature type="signal peptide" evidence="1">
    <location>
        <begin position="1"/>
        <end position="21"/>
    </location>
</feature>
<evidence type="ECO:0000256" key="1">
    <source>
        <dbReference type="SAM" id="SignalP"/>
    </source>
</evidence>
<proteinExistence type="predicted"/>
<reference evidence="2" key="1">
    <citation type="submission" date="2021-01" db="EMBL/GenBank/DDBJ databases">
        <authorList>
            <person name="Kaushik A."/>
        </authorList>
    </citation>
    <scope>NUCLEOTIDE SEQUENCE</scope>
    <source>
        <strain evidence="2">AG1-1C</strain>
    </source>
</reference>